<evidence type="ECO:0000313" key="1">
    <source>
        <dbReference type="EMBL" id="RCN34282.1"/>
    </source>
</evidence>
<sequence>FKFIPYVYVDSRLRVEFTHGLRFWLNSQRSKVEQTVNSKLRSEVPRMLKEAVGRHVNPRLQKLKQKLISKNYTHFGIDWKAQGGFLRVAIKLCFYFLSELSQHSPVLDAGAMKAMRVQFMKKVAILC</sequence>
<gene>
    <name evidence="1" type="ORF">ANCCAN_19877</name>
</gene>
<dbReference type="EMBL" id="JOJR01000802">
    <property type="protein sequence ID" value="RCN34282.1"/>
    <property type="molecule type" value="Genomic_DNA"/>
</dbReference>
<dbReference type="AlphaFoldDB" id="A0A368FQD6"/>
<accession>A0A368FQD6</accession>
<organism evidence="1 2">
    <name type="scientific">Ancylostoma caninum</name>
    <name type="common">Dog hookworm</name>
    <dbReference type="NCBI Taxonomy" id="29170"/>
    <lineage>
        <taxon>Eukaryota</taxon>
        <taxon>Metazoa</taxon>
        <taxon>Ecdysozoa</taxon>
        <taxon>Nematoda</taxon>
        <taxon>Chromadorea</taxon>
        <taxon>Rhabditida</taxon>
        <taxon>Rhabditina</taxon>
        <taxon>Rhabditomorpha</taxon>
        <taxon>Strongyloidea</taxon>
        <taxon>Ancylostomatidae</taxon>
        <taxon>Ancylostomatinae</taxon>
        <taxon>Ancylostoma</taxon>
    </lineage>
</organism>
<dbReference type="Proteomes" id="UP000252519">
    <property type="component" value="Unassembled WGS sequence"/>
</dbReference>
<dbReference type="OrthoDB" id="10411697at2759"/>
<proteinExistence type="predicted"/>
<name>A0A368FQD6_ANCCA</name>
<evidence type="ECO:0000313" key="2">
    <source>
        <dbReference type="Proteomes" id="UP000252519"/>
    </source>
</evidence>
<protein>
    <submittedName>
        <fullName evidence="1">Uncharacterized protein</fullName>
    </submittedName>
</protein>
<reference evidence="1 2" key="1">
    <citation type="submission" date="2014-10" db="EMBL/GenBank/DDBJ databases">
        <title>Draft genome of the hookworm Ancylostoma caninum.</title>
        <authorList>
            <person name="Mitreva M."/>
        </authorList>
    </citation>
    <scope>NUCLEOTIDE SEQUENCE [LARGE SCALE GENOMIC DNA]</scope>
    <source>
        <strain evidence="1 2">Baltimore</strain>
    </source>
</reference>
<comment type="caution">
    <text evidence="1">The sequence shown here is derived from an EMBL/GenBank/DDBJ whole genome shotgun (WGS) entry which is preliminary data.</text>
</comment>
<keyword evidence="2" id="KW-1185">Reference proteome</keyword>
<feature type="non-terminal residue" evidence="1">
    <location>
        <position position="1"/>
    </location>
</feature>